<accession>A0A1N7JYW7</accession>
<protein>
    <submittedName>
        <fullName evidence="3">Helicase conserved C-terminal domain-containing protein</fullName>
    </submittedName>
</protein>
<reference evidence="4" key="1">
    <citation type="submission" date="2017-01" db="EMBL/GenBank/DDBJ databases">
        <authorList>
            <person name="Varghese N."/>
            <person name="Submissions S."/>
        </authorList>
    </citation>
    <scope>NUCLEOTIDE SEQUENCE [LARGE SCALE GENOMIC DNA]</scope>
    <source>
        <strain evidence="4">DSM 44531</strain>
    </source>
</reference>
<keyword evidence="3" id="KW-0067">ATP-binding</keyword>
<evidence type="ECO:0000259" key="2">
    <source>
        <dbReference type="Pfam" id="PF13625"/>
    </source>
</evidence>
<dbReference type="RefSeq" id="WP_076599761.1">
    <property type="nucleotide sequence ID" value="NZ_CP046976.1"/>
</dbReference>
<evidence type="ECO:0000256" key="1">
    <source>
        <dbReference type="SAM" id="MobiDB-lite"/>
    </source>
</evidence>
<dbReference type="EMBL" id="FTOF01000012">
    <property type="protein sequence ID" value="SIS54527.1"/>
    <property type="molecule type" value="Genomic_DNA"/>
</dbReference>
<gene>
    <name evidence="3" type="ORF">SAMN05444817_11252</name>
</gene>
<name>A0A1N7JYW7_9CORY</name>
<dbReference type="InterPro" id="IPR032830">
    <property type="entry name" value="XPB/Ssl2_N"/>
</dbReference>
<sequence length="687" mass="72425">MNSFTRSLTALDDDALRRLITARPDAFFPAPPQIASLATRLALPGSIARALRRLTAPDLALLERLADAGAEFDPYDAAGEAAEGKLDNLRAHALVFGGDDELRIAPGVLSAVPAGWRVTDPVPDNVDDLIAEISAPERKVLETLATNGGVGTTKAAAPDADPSTPVATLIAKGLLVRVDSSTVRLPRPVRDVLRGHPPRTFPMTQPSAPDIDQDRVDTAATTQGLDAVRQLRQLITLLLAEPVALNKDGSVGVRARTNLSKELGFDPALLITIGESAGLIGRGNVEDADVLAATKDALTWLDATLPDQWAILLTGWAASPWRTDKDEKLLSPEMHSPDARGARLTILRQHGDPDRLFYFAPLPASQLPPSFIDTVIEEARFVGALDATPAASTPLTALLDTSDIAAATRSLVPAPVDTLIAQADMTVLAPGPLEPEMGAFLESIAELESPGMASVWRITDASVRRGLDSGLTADEIHAWLDDHVMGEVPQGIAFLIDDTARTHGSIRAGAAMSYLRSADPALITTAAEKLSGIIRPLAPTVAVSQLPLPKLMDALRKAGLQPTAEDETGAQLNMAPEPALVPATPSHLPRPTAVTDEQADQIIARLRSEVPGTHPAPAPAGDTIEVLRAAARGRRQVTLGYVDKNGRGQTLTALPLSVSAGQVDAHVAATDAVVRIALPRITKVVMA</sequence>
<dbReference type="STRING" id="1161099.SAMN05444817_11252"/>
<organism evidence="3 4">
    <name type="scientific">Corynebacterium appendicis CIP 107643</name>
    <dbReference type="NCBI Taxonomy" id="1161099"/>
    <lineage>
        <taxon>Bacteria</taxon>
        <taxon>Bacillati</taxon>
        <taxon>Actinomycetota</taxon>
        <taxon>Actinomycetes</taxon>
        <taxon>Mycobacteriales</taxon>
        <taxon>Corynebacteriaceae</taxon>
        <taxon>Corynebacterium</taxon>
    </lineage>
</organism>
<dbReference type="GO" id="GO:0004386">
    <property type="term" value="F:helicase activity"/>
    <property type="evidence" value="ECO:0007669"/>
    <property type="project" value="UniProtKB-KW"/>
</dbReference>
<keyword evidence="3" id="KW-0378">Hydrolase</keyword>
<feature type="region of interest" description="Disordered" evidence="1">
    <location>
        <begin position="190"/>
        <end position="211"/>
    </location>
</feature>
<keyword evidence="3" id="KW-0547">Nucleotide-binding</keyword>
<feature type="domain" description="Helicase XPB/Ssl2 N-terminal" evidence="2">
    <location>
        <begin position="419"/>
        <end position="527"/>
    </location>
</feature>
<dbReference type="OrthoDB" id="3415124at2"/>
<dbReference type="Proteomes" id="UP000186292">
    <property type="component" value="Unassembled WGS sequence"/>
</dbReference>
<dbReference type="AlphaFoldDB" id="A0A1N7JYW7"/>
<keyword evidence="4" id="KW-1185">Reference proteome</keyword>
<evidence type="ECO:0000313" key="4">
    <source>
        <dbReference type="Proteomes" id="UP000186292"/>
    </source>
</evidence>
<dbReference type="Pfam" id="PF13625">
    <property type="entry name" value="Helicase_C_3"/>
    <property type="match status" value="1"/>
</dbReference>
<evidence type="ECO:0000313" key="3">
    <source>
        <dbReference type="EMBL" id="SIS54527.1"/>
    </source>
</evidence>
<proteinExistence type="predicted"/>
<keyword evidence="3" id="KW-0347">Helicase</keyword>